<name>A0AAI8VXX8_9PEZI</name>
<evidence type="ECO:0000256" key="1">
    <source>
        <dbReference type="SAM" id="MobiDB-lite"/>
    </source>
</evidence>
<feature type="region of interest" description="Disordered" evidence="1">
    <location>
        <begin position="58"/>
        <end position="83"/>
    </location>
</feature>
<dbReference type="AlphaFoldDB" id="A0AAI8VXX8"/>
<accession>A0AAI8VXX8</accession>
<gene>
    <name evidence="2" type="ORF">KHLLAP_LOCUS13232</name>
</gene>
<comment type="caution">
    <text evidence="2">The sequence shown here is derived from an EMBL/GenBank/DDBJ whole genome shotgun (WGS) entry which is preliminary data.</text>
</comment>
<dbReference type="Proteomes" id="UP001295740">
    <property type="component" value="Unassembled WGS sequence"/>
</dbReference>
<keyword evidence="3" id="KW-1185">Reference proteome</keyword>
<reference evidence="2" key="1">
    <citation type="submission" date="2023-10" db="EMBL/GenBank/DDBJ databases">
        <authorList>
            <person name="Hackl T."/>
        </authorList>
    </citation>
    <scope>NUCLEOTIDE SEQUENCE</scope>
</reference>
<sequence length="83" mass="9128">MPTTLFTVHDLRLLLDLEHPEPDMCAKDASQHCEVHCRLPGAEQDMDSSRSLYDLLAGAPEKPQQHVSDHTSSFGEVATSDPA</sequence>
<proteinExistence type="predicted"/>
<evidence type="ECO:0000313" key="2">
    <source>
        <dbReference type="EMBL" id="CAJ2512764.1"/>
    </source>
</evidence>
<evidence type="ECO:0000313" key="3">
    <source>
        <dbReference type="Proteomes" id="UP001295740"/>
    </source>
</evidence>
<protein>
    <submittedName>
        <fullName evidence="2">Uu.00g008830.m01.CDS01</fullName>
    </submittedName>
</protein>
<dbReference type="EMBL" id="CAUWAG010000020">
    <property type="protein sequence ID" value="CAJ2512764.1"/>
    <property type="molecule type" value="Genomic_DNA"/>
</dbReference>
<organism evidence="2 3">
    <name type="scientific">Anthostomella pinea</name>
    <dbReference type="NCBI Taxonomy" id="933095"/>
    <lineage>
        <taxon>Eukaryota</taxon>
        <taxon>Fungi</taxon>
        <taxon>Dikarya</taxon>
        <taxon>Ascomycota</taxon>
        <taxon>Pezizomycotina</taxon>
        <taxon>Sordariomycetes</taxon>
        <taxon>Xylariomycetidae</taxon>
        <taxon>Xylariales</taxon>
        <taxon>Xylariaceae</taxon>
        <taxon>Anthostomella</taxon>
    </lineage>
</organism>